<feature type="region of interest" description="Disordered" evidence="1">
    <location>
        <begin position="72"/>
        <end position="91"/>
    </location>
</feature>
<dbReference type="SMART" id="SM00100">
    <property type="entry name" value="cNMP"/>
    <property type="match status" value="1"/>
</dbReference>
<dbReference type="InterPro" id="IPR018490">
    <property type="entry name" value="cNMP-bd_dom_sf"/>
</dbReference>
<name>A0AAU9X5S3_9CNID</name>
<dbReference type="PANTHER" id="PTHR23011:SF28">
    <property type="entry name" value="CYCLIC NUCLEOTIDE-BINDING DOMAIN CONTAINING PROTEIN"/>
    <property type="match status" value="1"/>
</dbReference>
<feature type="compositionally biased region" description="Polar residues" evidence="1">
    <location>
        <begin position="78"/>
        <end position="90"/>
    </location>
</feature>
<organism evidence="3 4">
    <name type="scientific">Pocillopora meandrina</name>
    <dbReference type="NCBI Taxonomy" id="46732"/>
    <lineage>
        <taxon>Eukaryota</taxon>
        <taxon>Metazoa</taxon>
        <taxon>Cnidaria</taxon>
        <taxon>Anthozoa</taxon>
        <taxon>Hexacorallia</taxon>
        <taxon>Scleractinia</taxon>
        <taxon>Astrocoeniina</taxon>
        <taxon>Pocilloporidae</taxon>
        <taxon>Pocillopora</taxon>
    </lineage>
</organism>
<dbReference type="InterPro" id="IPR000595">
    <property type="entry name" value="cNMP-bd_dom"/>
</dbReference>
<dbReference type="InterPro" id="IPR014710">
    <property type="entry name" value="RmlC-like_jellyroll"/>
</dbReference>
<comment type="caution">
    <text evidence="3">The sequence shown here is derived from an EMBL/GenBank/DDBJ whole genome shotgun (WGS) entry which is preliminary data.</text>
</comment>
<gene>
    <name evidence="3" type="ORF">PMEA_00018085</name>
</gene>
<proteinExistence type="predicted"/>
<evidence type="ECO:0000256" key="1">
    <source>
        <dbReference type="SAM" id="MobiDB-lite"/>
    </source>
</evidence>
<dbReference type="SUPFAM" id="SSF51206">
    <property type="entry name" value="cAMP-binding domain-like"/>
    <property type="match status" value="2"/>
</dbReference>
<feature type="region of interest" description="Disordered" evidence="1">
    <location>
        <begin position="601"/>
        <end position="697"/>
    </location>
</feature>
<dbReference type="EMBL" id="CALNXJ010000031">
    <property type="protein sequence ID" value="CAH3137452.1"/>
    <property type="molecule type" value="Genomic_DNA"/>
</dbReference>
<feature type="region of interest" description="Disordered" evidence="1">
    <location>
        <begin position="1"/>
        <end position="32"/>
    </location>
</feature>
<protein>
    <recommendedName>
        <fullName evidence="2">Cyclic nucleotide-binding domain-containing protein</fullName>
    </recommendedName>
</protein>
<feature type="compositionally biased region" description="Polar residues" evidence="1">
    <location>
        <begin position="19"/>
        <end position="32"/>
    </location>
</feature>
<evidence type="ECO:0000313" key="4">
    <source>
        <dbReference type="Proteomes" id="UP001159428"/>
    </source>
</evidence>
<dbReference type="Proteomes" id="UP001159428">
    <property type="component" value="Unassembled WGS sequence"/>
</dbReference>
<dbReference type="Pfam" id="PF00027">
    <property type="entry name" value="cNMP_binding"/>
    <property type="match status" value="1"/>
</dbReference>
<keyword evidence="4" id="KW-1185">Reference proteome</keyword>
<reference evidence="3 4" key="1">
    <citation type="submission" date="2022-05" db="EMBL/GenBank/DDBJ databases">
        <authorList>
            <consortium name="Genoscope - CEA"/>
            <person name="William W."/>
        </authorList>
    </citation>
    <scope>NUCLEOTIDE SEQUENCE [LARGE SCALE GENOMIC DNA]</scope>
</reference>
<dbReference type="Gene3D" id="2.60.120.10">
    <property type="entry name" value="Jelly Rolls"/>
    <property type="match status" value="2"/>
</dbReference>
<dbReference type="PROSITE" id="PS50042">
    <property type="entry name" value="CNMP_BINDING_3"/>
    <property type="match status" value="1"/>
</dbReference>
<dbReference type="AlphaFoldDB" id="A0AAU9X5S3"/>
<dbReference type="CDD" id="cd00038">
    <property type="entry name" value="CAP_ED"/>
    <property type="match status" value="1"/>
</dbReference>
<evidence type="ECO:0000259" key="2">
    <source>
        <dbReference type="PROSITE" id="PS50042"/>
    </source>
</evidence>
<feature type="compositionally biased region" description="Low complexity" evidence="1">
    <location>
        <begin position="666"/>
        <end position="675"/>
    </location>
</feature>
<feature type="compositionally biased region" description="Basic and acidic residues" evidence="1">
    <location>
        <begin position="655"/>
        <end position="665"/>
    </location>
</feature>
<sequence length="861" mass="97803">MEGVGSIRHVRSAGRMGQRTHSATTVGSTDDNISISSGYSSKRFYGSKTSADYSTIRAAAGISRMKNARGLRRGSIFPSDNNGSSETSSAKGHRLSIYSLSELAEVGIKMRRRRRSTMDSWGKNRTPGETEYFDKLLPPLELFRRAVKLVQMTASLCQYKYEKDNEEETQMTHTVFTQYINEQENQMEAELAFDASFFKANRKMRVAAEVKLILSIQPEQRTEQQLAKVLFSLRSIRSFAEYPQRIQQKLVKVGWFETHQTKRAILRQGHIPQAFYFVLSGSAVVTVLGENESFARTVHFLRRGDSFGELAILHDTRRQSTVISREPIELLVISKEDFVDIFMLAGGIKNINDPDHQKFIKSIDFLRGWPVELMASNPKKCLFHFFRSGSVLVRDSNHSDWIYIIKSGSCQVLKKLREVKSCLTQHNDRVVGFENVKSQVPKASSRDKLERVKAKLSVVTLLLPKMRLRSGIITHESDNDDDSGNEEKTADVFAIDKVAAAQNSFATGNNDNSYRKPPDEKSIKSVGFQVASPPISRRKGVVSAPKTSLVKSTDEQSKNLKNVIEWKRKLSSEPRVIQRTSSETNLVDDVQLRKLSNTTMVLPRRLQKRMTPDYRGKSSNMLPLPTVEEENSSSSSAPTTPPRQRISLQVDAGDYEQRPRADSNPRPRTLSSPSRRTSRVRKSTVIPPSEELSEEEKKLPLHKISVIDEGEQRPTEVRITEADLHPMFVQVALLSKGDCFGVSSMVFDEQPSLSLVSNGAECIMISKKFYLAHCTDAMKRRLLVTETPYPNDESLQKSLQDKVNWDAYRRKTLKTLVRELPRKQRRMDDLLVHRRTKRDMSLGEDLKEALRKIQRKDDDTC</sequence>
<evidence type="ECO:0000313" key="3">
    <source>
        <dbReference type="EMBL" id="CAH3137452.1"/>
    </source>
</evidence>
<feature type="domain" description="Cyclic nucleotide-binding" evidence="2">
    <location>
        <begin position="238"/>
        <end position="343"/>
    </location>
</feature>
<accession>A0AAU9X5S3</accession>
<dbReference type="PANTHER" id="PTHR23011">
    <property type="entry name" value="CYCLIC NUCLEOTIDE-BINDING DOMAIN CONTAINING PROTEIN"/>
    <property type="match status" value="1"/>
</dbReference>